<evidence type="ECO:0000313" key="3">
    <source>
        <dbReference type="EMBL" id="OJJ73111.1"/>
    </source>
</evidence>
<evidence type="ECO:0000256" key="2">
    <source>
        <dbReference type="SAM" id="Phobius"/>
    </source>
</evidence>
<gene>
    <name evidence="3" type="ORF">ASPBRDRAFT_492139</name>
</gene>
<feature type="transmembrane region" description="Helical" evidence="2">
    <location>
        <begin position="27"/>
        <end position="50"/>
    </location>
</feature>
<accession>A0A1L9UN84</accession>
<feature type="region of interest" description="Disordered" evidence="1">
    <location>
        <begin position="1"/>
        <end position="21"/>
    </location>
</feature>
<dbReference type="Proteomes" id="UP000184499">
    <property type="component" value="Unassembled WGS sequence"/>
</dbReference>
<sequence length="80" mass="9384">MNCNMTPENKDLSRPHPRPPVNKTKRFFETVAVMSVTTVVVNTLEAIFLPEADPRSWLHYGIFISFYTMFHFLHERVKAM</sequence>
<dbReference type="OrthoDB" id="10498881at2759"/>
<proteinExistence type="predicted"/>
<name>A0A1L9UN84_ASPBC</name>
<evidence type="ECO:0000256" key="1">
    <source>
        <dbReference type="SAM" id="MobiDB-lite"/>
    </source>
</evidence>
<keyword evidence="2" id="KW-0812">Transmembrane</keyword>
<keyword evidence="4" id="KW-1185">Reference proteome</keyword>
<keyword evidence="2" id="KW-1133">Transmembrane helix</keyword>
<feature type="transmembrane region" description="Helical" evidence="2">
    <location>
        <begin position="56"/>
        <end position="73"/>
    </location>
</feature>
<keyword evidence="2" id="KW-0472">Membrane</keyword>
<reference evidence="4" key="1">
    <citation type="journal article" date="2017" name="Genome Biol.">
        <title>Comparative genomics reveals high biological diversity and specific adaptations in the industrially and medically important fungal genus Aspergillus.</title>
        <authorList>
            <person name="de Vries R.P."/>
            <person name="Riley R."/>
            <person name="Wiebenga A."/>
            <person name="Aguilar-Osorio G."/>
            <person name="Amillis S."/>
            <person name="Uchima C.A."/>
            <person name="Anderluh G."/>
            <person name="Asadollahi M."/>
            <person name="Askin M."/>
            <person name="Barry K."/>
            <person name="Battaglia E."/>
            <person name="Bayram O."/>
            <person name="Benocci T."/>
            <person name="Braus-Stromeyer S.A."/>
            <person name="Caldana C."/>
            <person name="Canovas D."/>
            <person name="Cerqueira G.C."/>
            <person name="Chen F."/>
            <person name="Chen W."/>
            <person name="Choi C."/>
            <person name="Clum A."/>
            <person name="Dos Santos R.A."/>
            <person name="Damasio A.R."/>
            <person name="Diallinas G."/>
            <person name="Emri T."/>
            <person name="Fekete E."/>
            <person name="Flipphi M."/>
            <person name="Freyberg S."/>
            <person name="Gallo A."/>
            <person name="Gournas C."/>
            <person name="Habgood R."/>
            <person name="Hainaut M."/>
            <person name="Harispe M.L."/>
            <person name="Henrissat B."/>
            <person name="Hilden K.S."/>
            <person name="Hope R."/>
            <person name="Hossain A."/>
            <person name="Karabika E."/>
            <person name="Karaffa L."/>
            <person name="Karanyi Z."/>
            <person name="Krasevec N."/>
            <person name="Kuo A."/>
            <person name="Kusch H."/>
            <person name="LaButti K."/>
            <person name="Lagendijk E.L."/>
            <person name="Lapidus A."/>
            <person name="Levasseur A."/>
            <person name="Lindquist E."/>
            <person name="Lipzen A."/>
            <person name="Logrieco A.F."/>
            <person name="MacCabe A."/>
            <person name="Maekelae M.R."/>
            <person name="Malavazi I."/>
            <person name="Melin P."/>
            <person name="Meyer V."/>
            <person name="Mielnichuk N."/>
            <person name="Miskei M."/>
            <person name="Molnar A.P."/>
            <person name="Mule G."/>
            <person name="Ngan C.Y."/>
            <person name="Orejas M."/>
            <person name="Orosz E."/>
            <person name="Ouedraogo J.P."/>
            <person name="Overkamp K.M."/>
            <person name="Park H.-S."/>
            <person name="Perrone G."/>
            <person name="Piumi F."/>
            <person name="Punt P.J."/>
            <person name="Ram A.F."/>
            <person name="Ramon A."/>
            <person name="Rauscher S."/>
            <person name="Record E."/>
            <person name="Riano-Pachon D.M."/>
            <person name="Robert V."/>
            <person name="Roehrig J."/>
            <person name="Ruller R."/>
            <person name="Salamov A."/>
            <person name="Salih N.S."/>
            <person name="Samson R.A."/>
            <person name="Sandor E."/>
            <person name="Sanguinetti M."/>
            <person name="Schuetze T."/>
            <person name="Sepcic K."/>
            <person name="Shelest E."/>
            <person name="Sherlock G."/>
            <person name="Sophianopoulou V."/>
            <person name="Squina F.M."/>
            <person name="Sun H."/>
            <person name="Susca A."/>
            <person name="Todd R.B."/>
            <person name="Tsang A."/>
            <person name="Unkles S.E."/>
            <person name="van de Wiele N."/>
            <person name="van Rossen-Uffink D."/>
            <person name="Oliveira J.V."/>
            <person name="Vesth T.C."/>
            <person name="Visser J."/>
            <person name="Yu J.-H."/>
            <person name="Zhou M."/>
            <person name="Andersen M.R."/>
            <person name="Archer D.B."/>
            <person name="Baker S.E."/>
            <person name="Benoit I."/>
            <person name="Brakhage A.A."/>
            <person name="Braus G.H."/>
            <person name="Fischer R."/>
            <person name="Frisvad J.C."/>
            <person name="Goldman G.H."/>
            <person name="Houbraken J."/>
            <person name="Oakley B."/>
            <person name="Pocsi I."/>
            <person name="Scazzocchio C."/>
            <person name="Seiboth B."/>
            <person name="vanKuyk P.A."/>
            <person name="Wortman J."/>
            <person name="Dyer P.S."/>
            <person name="Grigoriev I.V."/>
        </authorList>
    </citation>
    <scope>NUCLEOTIDE SEQUENCE [LARGE SCALE GENOMIC DNA]</scope>
    <source>
        <strain evidence="4">CBS 101740 / IMI 381727 / IBT 21946</strain>
    </source>
</reference>
<dbReference type="GeneID" id="93578766"/>
<dbReference type="AlphaFoldDB" id="A0A1L9UN84"/>
<evidence type="ECO:0000313" key="4">
    <source>
        <dbReference type="Proteomes" id="UP000184499"/>
    </source>
</evidence>
<dbReference type="RefSeq" id="XP_067480359.1">
    <property type="nucleotide sequence ID" value="XM_067626278.1"/>
</dbReference>
<protein>
    <submittedName>
        <fullName evidence="3">Uncharacterized protein</fullName>
    </submittedName>
</protein>
<organism evidence="3 4">
    <name type="scientific">Aspergillus brasiliensis (strain CBS 101740 / IMI 381727 / IBT 21946)</name>
    <dbReference type="NCBI Taxonomy" id="767769"/>
    <lineage>
        <taxon>Eukaryota</taxon>
        <taxon>Fungi</taxon>
        <taxon>Dikarya</taxon>
        <taxon>Ascomycota</taxon>
        <taxon>Pezizomycotina</taxon>
        <taxon>Eurotiomycetes</taxon>
        <taxon>Eurotiomycetidae</taxon>
        <taxon>Eurotiales</taxon>
        <taxon>Aspergillaceae</taxon>
        <taxon>Aspergillus</taxon>
        <taxon>Aspergillus subgen. Circumdati</taxon>
    </lineage>
</organism>
<dbReference type="VEuPathDB" id="FungiDB:ASPBRDRAFT_492139"/>
<dbReference type="EMBL" id="KV878682">
    <property type="protein sequence ID" value="OJJ73111.1"/>
    <property type="molecule type" value="Genomic_DNA"/>
</dbReference>
<dbReference type="OMA" id="FHFLHER"/>